<organism evidence="7 8">
    <name type="scientific">Paenibacillus swuensis</name>
    <dbReference type="NCBI Taxonomy" id="1178515"/>
    <lineage>
        <taxon>Bacteria</taxon>
        <taxon>Bacillati</taxon>
        <taxon>Bacillota</taxon>
        <taxon>Bacilli</taxon>
        <taxon>Bacillales</taxon>
        <taxon>Paenibacillaceae</taxon>
        <taxon>Paenibacillus</taxon>
    </lineage>
</organism>
<evidence type="ECO:0000256" key="3">
    <source>
        <dbReference type="ARBA" id="ARBA00023163"/>
    </source>
</evidence>
<keyword evidence="8" id="KW-1185">Reference proteome</keyword>
<keyword evidence="2" id="KW-0238">DNA-binding</keyword>
<dbReference type="SMART" id="SM00448">
    <property type="entry name" value="REC"/>
    <property type="match status" value="1"/>
</dbReference>
<dbReference type="InterPro" id="IPR009057">
    <property type="entry name" value="Homeodomain-like_sf"/>
</dbReference>
<feature type="domain" description="Response regulatory" evidence="6">
    <location>
        <begin position="3"/>
        <end position="120"/>
    </location>
</feature>
<dbReference type="EMBL" id="CP011388">
    <property type="protein sequence ID" value="ANE48704.1"/>
    <property type="molecule type" value="Genomic_DNA"/>
</dbReference>
<dbReference type="CDD" id="cd17536">
    <property type="entry name" value="REC_YesN-like"/>
    <property type="match status" value="1"/>
</dbReference>
<dbReference type="InterPro" id="IPR020449">
    <property type="entry name" value="Tscrpt_reg_AraC-type_HTH"/>
</dbReference>
<keyword evidence="3" id="KW-0804">Transcription</keyword>
<evidence type="ECO:0000259" key="6">
    <source>
        <dbReference type="PROSITE" id="PS50110"/>
    </source>
</evidence>
<evidence type="ECO:0008006" key="9">
    <source>
        <dbReference type="Google" id="ProtNLM"/>
    </source>
</evidence>
<dbReference type="PROSITE" id="PS50110">
    <property type="entry name" value="RESPONSE_REGULATORY"/>
    <property type="match status" value="1"/>
</dbReference>
<dbReference type="SMART" id="SM00342">
    <property type="entry name" value="HTH_ARAC"/>
    <property type="match status" value="1"/>
</dbReference>
<accession>A0A172TP70</accession>
<evidence type="ECO:0000313" key="8">
    <source>
        <dbReference type="Proteomes" id="UP000076927"/>
    </source>
</evidence>
<keyword evidence="1" id="KW-0805">Transcription regulation</keyword>
<dbReference type="STRING" id="1178515.SY83_03630"/>
<dbReference type="Pfam" id="PF00072">
    <property type="entry name" value="Response_reg"/>
    <property type="match status" value="1"/>
</dbReference>
<name>A0A172TP70_9BACL</name>
<dbReference type="Proteomes" id="UP000076927">
    <property type="component" value="Chromosome"/>
</dbReference>
<dbReference type="PROSITE" id="PS00041">
    <property type="entry name" value="HTH_ARAC_FAMILY_1"/>
    <property type="match status" value="1"/>
</dbReference>
<dbReference type="PATRIC" id="fig|1178515.4.peg.719"/>
<dbReference type="SUPFAM" id="SSF46689">
    <property type="entry name" value="Homeodomain-like"/>
    <property type="match status" value="2"/>
</dbReference>
<dbReference type="InterPro" id="IPR041522">
    <property type="entry name" value="CdaR_GGDEF"/>
</dbReference>
<dbReference type="InterPro" id="IPR011006">
    <property type="entry name" value="CheY-like_superfamily"/>
</dbReference>
<dbReference type="Pfam" id="PF12833">
    <property type="entry name" value="HTH_18"/>
    <property type="match status" value="1"/>
</dbReference>
<dbReference type="KEGG" id="pswu:SY83_03630"/>
<reference evidence="7 8" key="1">
    <citation type="submission" date="2015-01" db="EMBL/GenBank/DDBJ databases">
        <title>Paenibacillus swuensis/DY6/whole genome sequencing.</title>
        <authorList>
            <person name="Kim M.K."/>
            <person name="Srinivasan S."/>
            <person name="Lee J.-J."/>
        </authorList>
    </citation>
    <scope>NUCLEOTIDE SEQUENCE [LARGE SCALE GENOMIC DNA]</scope>
    <source>
        <strain evidence="7 8">DY6</strain>
    </source>
</reference>
<dbReference type="AlphaFoldDB" id="A0A172TP70"/>
<dbReference type="Gene3D" id="1.10.10.60">
    <property type="entry name" value="Homeodomain-like"/>
    <property type="match status" value="2"/>
</dbReference>
<evidence type="ECO:0000256" key="2">
    <source>
        <dbReference type="ARBA" id="ARBA00023125"/>
    </source>
</evidence>
<feature type="domain" description="HTH araC/xylS-type" evidence="5">
    <location>
        <begin position="417"/>
        <end position="515"/>
    </location>
</feature>
<protein>
    <recommendedName>
        <fullName evidence="9">AraC family transcriptional regulator</fullName>
    </recommendedName>
</protein>
<dbReference type="InterPro" id="IPR018062">
    <property type="entry name" value="HTH_AraC-typ_CS"/>
</dbReference>
<dbReference type="GO" id="GO:0000160">
    <property type="term" value="P:phosphorelay signal transduction system"/>
    <property type="evidence" value="ECO:0007669"/>
    <property type="project" value="InterPro"/>
</dbReference>
<evidence type="ECO:0000256" key="4">
    <source>
        <dbReference type="PROSITE-ProRule" id="PRU00169"/>
    </source>
</evidence>
<dbReference type="PANTHER" id="PTHR43280:SF28">
    <property type="entry name" value="HTH-TYPE TRANSCRIPTIONAL ACTIVATOR RHAS"/>
    <property type="match status" value="1"/>
</dbReference>
<gene>
    <name evidence="7" type="ORF">SY83_03630</name>
</gene>
<sequence>MRKLLIVDDEKQIRLGVEAMVQRALPGRFTTVMAADGEEALADHLAAPADIVITDIRMPGMDGLALIRKLQTSPRKPAVLILSGHDDFQYAKEAIRFEVKEYLLKPIKRDELVEAVRRTEAELLRGEETASRLQESDSVLEQLRASQLGNILMDEGMSPAKVLEICERIGLQDFAQGYHVGVLRHGEGDYRNLHYDALLSRMERFMRDGADEGACAVHLTDRDGNLVLIANDAEIYRKLAAGLQDQPFQRALIGISNRSADLGALRQSYLQAKTALKYGFLHPKAVMISYGSISGRPRQEDLPLENIRRIANMLGTHRDKQMRSLLLEVLDVAKMNTWDIEDLEAISTALNELVFDRVFHVYGEESVDILKMYKKVGNMYSCGTFHEYLHDVENLLMLLNEYINGLKSVHLDQKEMKKALEYIHANYNKELSMTMVSNHVSLNYTYFSQSFKSYTGENFVNYLKRIRILKAKELLQQTDDKVFEVGQKVGYDNPKQFARTFRELEGISPLEYRHKFF</sequence>
<dbReference type="Pfam" id="PF17853">
    <property type="entry name" value="GGDEF_2"/>
    <property type="match status" value="1"/>
</dbReference>
<dbReference type="SUPFAM" id="SSF52172">
    <property type="entry name" value="CheY-like"/>
    <property type="match status" value="1"/>
</dbReference>
<dbReference type="PANTHER" id="PTHR43280">
    <property type="entry name" value="ARAC-FAMILY TRANSCRIPTIONAL REGULATOR"/>
    <property type="match status" value="1"/>
</dbReference>
<dbReference type="PRINTS" id="PR00032">
    <property type="entry name" value="HTHARAC"/>
</dbReference>
<evidence type="ECO:0000256" key="1">
    <source>
        <dbReference type="ARBA" id="ARBA00023015"/>
    </source>
</evidence>
<dbReference type="GO" id="GO:0003700">
    <property type="term" value="F:DNA-binding transcription factor activity"/>
    <property type="evidence" value="ECO:0007669"/>
    <property type="project" value="InterPro"/>
</dbReference>
<dbReference type="InterPro" id="IPR001789">
    <property type="entry name" value="Sig_transdc_resp-reg_receiver"/>
</dbReference>
<evidence type="ECO:0000313" key="7">
    <source>
        <dbReference type="EMBL" id="ANE48704.1"/>
    </source>
</evidence>
<evidence type="ECO:0000259" key="5">
    <source>
        <dbReference type="PROSITE" id="PS01124"/>
    </source>
</evidence>
<dbReference type="PROSITE" id="PS01124">
    <property type="entry name" value="HTH_ARAC_FAMILY_2"/>
    <property type="match status" value="1"/>
</dbReference>
<dbReference type="GO" id="GO:0043565">
    <property type="term" value="F:sequence-specific DNA binding"/>
    <property type="evidence" value="ECO:0007669"/>
    <property type="project" value="InterPro"/>
</dbReference>
<dbReference type="Gene3D" id="3.40.50.2300">
    <property type="match status" value="1"/>
</dbReference>
<feature type="modified residue" description="4-aspartylphosphate" evidence="4">
    <location>
        <position position="55"/>
    </location>
</feature>
<keyword evidence="4" id="KW-0597">Phosphoprotein</keyword>
<dbReference type="InterPro" id="IPR018060">
    <property type="entry name" value="HTH_AraC"/>
</dbReference>
<proteinExistence type="predicted"/>